<dbReference type="Pfam" id="PF00583">
    <property type="entry name" value="Acetyltransf_1"/>
    <property type="match status" value="1"/>
</dbReference>
<evidence type="ECO:0000259" key="1">
    <source>
        <dbReference type="PROSITE" id="PS51186"/>
    </source>
</evidence>
<reference evidence="2 3" key="1">
    <citation type="journal article" date="2016" name="Nat. Commun.">
        <title>Thousands of microbial genomes shed light on interconnected biogeochemical processes in an aquifer system.</title>
        <authorList>
            <person name="Anantharaman K."/>
            <person name="Brown C.T."/>
            <person name="Hug L.A."/>
            <person name="Sharon I."/>
            <person name="Castelle C.J."/>
            <person name="Probst A.J."/>
            <person name="Thomas B.C."/>
            <person name="Singh A."/>
            <person name="Wilkins M.J."/>
            <person name="Karaoz U."/>
            <person name="Brodie E.L."/>
            <person name="Williams K.H."/>
            <person name="Hubbard S.S."/>
            <person name="Banfield J.F."/>
        </authorList>
    </citation>
    <scope>NUCLEOTIDE SEQUENCE [LARGE SCALE GENOMIC DNA]</scope>
</reference>
<dbReference type="Proteomes" id="UP000177579">
    <property type="component" value="Unassembled WGS sequence"/>
</dbReference>
<accession>A0A1F5TRN4</accession>
<dbReference type="EMBL" id="MFGO01000009">
    <property type="protein sequence ID" value="OGF41424.1"/>
    <property type="molecule type" value="Genomic_DNA"/>
</dbReference>
<dbReference type="InterPro" id="IPR050276">
    <property type="entry name" value="MshD_Acetyltransferase"/>
</dbReference>
<dbReference type="PROSITE" id="PS51186">
    <property type="entry name" value="GNAT"/>
    <property type="match status" value="1"/>
</dbReference>
<dbReference type="InterPro" id="IPR000182">
    <property type="entry name" value="GNAT_dom"/>
</dbReference>
<dbReference type="CDD" id="cd04301">
    <property type="entry name" value="NAT_SF"/>
    <property type="match status" value="1"/>
</dbReference>
<dbReference type="AlphaFoldDB" id="A0A1F5TRN4"/>
<dbReference type="Gene3D" id="3.40.630.30">
    <property type="match status" value="1"/>
</dbReference>
<evidence type="ECO:0000313" key="2">
    <source>
        <dbReference type="EMBL" id="OGF41424.1"/>
    </source>
</evidence>
<evidence type="ECO:0000313" key="3">
    <source>
        <dbReference type="Proteomes" id="UP000177579"/>
    </source>
</evidence>
<name>A0A1F5TRN4_9BACT</name>
<dbReference type="GO" id="GO:0016747">
    <property type="term" value="F:acyltransferase activity, transferring groups other than amino-acyl groups"/>
    <property type="evidence" value="ECO:0007669"/>
    <property type="project" value="InterPro"/>
</dbReference>
<dbReference type="SUPFAM" id="SSF55729">
    <property type="entry name" value="Acyl-CoA N-acyltransferases (Nat)"/>
    <property type="match status" value="1"/>
</dbReference>
<dbReference type="PANTHER" id="PTHR43617">
    <property type="entry name" value="L-AMINO ACID N-ACETYLTRANSFERASE"/>
    <property type="match status" value="1"/>
</dbReference>
<protein>
    <recommendedName>
        <fullName evidence="1">N-acetyltransferase domain-containing protein</fullName>
    </recommendedName>
</protein>
<comment type="caution">
    <text evidence="2">The sequence shown here is derived from an EMBL/GenBank/DDBJ whole genome shotgun (WGS) entry which is preliminary data.</text>
</comment>
<dbReference type="InterPro" id="IPR016181">
    <property type="entry name" value="Acyl_CoA_acyltransferase"/>
</dbReference>
<dbReference type="PANTHER" id="PTHR43617:SF34">
    <property type="entry name" value="PUTATIVE-RELATED"/>
    <property type="match status" value="1"/>
</dbReference>
<organism evidence="2 3">
    <name type="scientific">Candidatus Falkowbacteria bacterium RIFOXYD2_FULL_34_120</name>
    <dbReference type="NCBI Taxonomy" id="1798007"/>
    <lineage>
        <taxon>Bacteria</taxon>
        <taxon>Candidatus Falkowiibacteriota</taxon>
    </lineage>
</organism>
<gene>
    <name evidence="2" type="ORF">A2531_00050</name>
</gene>
<proteinExistence type="predicted"/>
<sequence>MESEIKSATLDDLNNIQKFNLLLLKELNKNCNQTNNCDWSLSKKGGEYFKERIIQNSGCVFIALINNKIIGYLAGSIQEKQYYRKTINSAEIDSFFVLNKFRRKYVGSQLFKTFIQWCNSKRIKRISVTTPYENIPAIKFYRKQGFADYDLILESIIK</sequence>
<feature type="domain" description="N-acetyltransferase" evidence="1">
    <location>
        <begin position="3"/>
        <end position="158"/>
    </location>
</feature>